<organism evidence="1 2">
    <name type="scientific">Pisum sativum</name>
    <name type="common">Garden pea</name>
    <name type="synonym">Lathyrus oleraceus</name>
    <dbReference type="NCBI Taxonomy" id="3888"/>
    <lineage>
        <taxon>Eukaryota</taxon>
        <taxon>Viridiplantae</taxon>
        <taxon>Streptophyta</taxon>
        <taxon>Embryophyta</taxon>
        <taxon>Tracheophyta</taxon>
        <taxon>Spermatophyta</taxon>
        <taxon>Magnoliopsida</taxon>
        <taxon>eudicotyledons</taxon>
        <taxon>Gunneridae</taxon>
        <taxon>Pentapetalae</taxon>
        <taxon>rosids</taxon>
        <taxon>fabids</taxon>
        <taxon>Fabales</taxon>
        <taxon>Fabaceae</taxon>
        <taxon>Papilionoideae</taxon>
        <taxon>50 kb inversion clade</taxon>
        <taxon>NPAAA clade</taxon>
        <taxon>Hologalegina</taxon>
        <taxon>IRL clade</taxon>
        <taxon>Fabeae</taxon>
        <taxon>Lathyrus</taxon>
    </lineage>
</organism>
<dbReference type="EMBL" id="JAMSHJ010000003">
    <property type="protein sequence ID" value="KAI5425690.1"/>
    <property type="molecule type" value="Genomic_DNA"/>
</dbReference>
<evidence type="ECO:0000313" key="2">
    <source>
        <dbReference type="Proteomes" id="UP001058974"/>
    </source>
</evidence>
<protein>
    <submittedName>
        <fullName evidence="1">Uncharacterized protein</fullName>
    </submittedName>
</protein>
<keyword evidence="2" id="KW-1185">Reference proteome</keyword>
<reference evidence="1 2" key="1">
    <citation type="journal article" date="2022" name="Nat. Genet.">
        <title>Improved pea reference genome and pan-genome highlight genomic features and evolutionary characteristics.</title>
        <authorList>
            <person name="Yang T."/>
            <person name="Liu R."/>
            <person name="Luo Y."/>
            <person name="Hu S."/>
            <person name="Wang D."/>
            <person name="Wang C."/>
            <person name="Pandey M.K."/>
            <person name="Ge S."/>
            <person name="Xu Q."/>
            <person name="Li N."/>
            <person name="Li G."/>
            <person name="Huang Y."/>
            <person name="Saxena R.K."/>
            <person name="Ji Y."/>
            <person name="Li M."/>
            <person name="Yan X."/>
            <person name="He Y."/>
            <person name="Liu Y."/>
            <person name="Wang X."/>
            <person name="Xiang C."/>
            <person name="Varshney R.K."/>
            <person name="Ding H."/>
            <person name="Gao S."/>
            <person name="Zong X."/>
        </authorList>
    </citation>
    <scope>NUCLEOTIDE SEQUENCE [LARGE SCALE GENOMIC DNA]</scope>
    <source>
        <strain evidence="1 2">cv. Zhongwan 6</strain>
    </source>
</reference>
<comment type="caution">
    <text evidence="1">The sequence shown here is derived from an EMBL/GenBank/DDBJ whole genome shotgun (WGS) entry which is preliminary data.</text>
</comment>
<dbReference type="AlphaFoldDB" id="A0A9D5B0N9"/>
<sequence>MDEILRAAQVDSPHVMIRNHHNGSFHGQKSNLEQLGPRGIHAQGATDDQPQDSTSSPYNIVLKHDEIIYNFVTYQEKNDEMARGFVGGITMGWKPEKLQVHVLKYHLLFIHSQIITDDGKVWHVSAMYVSPLEDRKKDMWTELTVTADSMTTSWIKGGGVQ</sequence>
<evidence type="ECO:0000313" key="1">
    <source>
        <dbReference type="EMBL" id="KAI5425690.1"/>
    </source>
</evidence>
<proteinExistence type="predicted"/>
<name>A0A9D5B0N9_PEA</name>
<gene>
    <name evidence="1" type="ORF">KIW84_031491</name>
</gene>
<accession>A0A9D5B0N9</accession>
<dbReference type="Proteomes" id="UP001058974">
    <property type="component" value="Chromosome 3"/>
</dbReference>
<dbReference type="Gramene" id="Psat03G0149100-T1">
    <property type="protein sequence ID" value="KAI5425690.1"/>
    <property type="gene ID" value="KIW84_031491"/>
</dbReference>